<dbReference type="EMBL" id="KV004520">
    <property type="protein sequence ID" value="KZV35669.1"/>
    <property type="molecule type" value="Genomic_DNA"/>
</dbReference>
<feature type="region of interest" description="Disordered" evidence="1">
    <location>
        <begin position="1"/>
        <end position="41"/>
    </location>
</feature>
<evidence type="ECO:0000313" key="3">
    <source>
        <dbReference type="Proteomes" id="UP000250235"/>
    </source>
</evidence>
<proteinExistence type="predicted"/>
<organism evidence="2 3">
    <name type="scientific">Dorcoceras hygrometricum</name>
    <dbReference type="NCBI Taxonomy" id="472368"/>
    <lineage>
        <taxon>Eukaryota</taxon>
        <taxon>Viridiplantae</taxon>
        <taxon>Streptophyta</taxon>
        <taxon>Embryophyta</taxon>
        <taxon>Tracheophyta</taxon>
        <taxon>Spermatophyta</taxon>
        <taxon>Magnoliopsida</taxon>
        <taxon>eudicotyledons</taxon>
        <taxon>Gunneridae</taxon>
        <taxon>Pentapetalae</taxon>
        <taxon>asterids</taxon>
        <taxon>lamiids</taxon>
        <taxon>Lamiales</taxon>
        <taxon>Gesneriaceae</taxon>
        <taxon>Didymocarpoideae</taxon>
        <taxon>Trichosporeae</taxon>
        <taxon>Loxocarpinae</taxon>
        <taxon>Dorcoceras</taxon>
    </lineage>
</organism>
<gene>
    <name evidence="2" type="ORF">F511_15124</name>
</gene>
<name>A0A2Z7BMH0_9LAMI</name>
<evidence type="ECO:0000256" key="1">
    <source>
        <dbReference type="SAM" id="MobiDB-lite"/>
    </source>
</evidence>
<feature type="compositionally biased region" description="Low complexity" evidence="1">
    <location>
        <begin position="84"/>
        <end position="102"/>
    </location>
</feature>
<dbReference type="Proteomes" id="UP000250235">
    <property type="component" value="Unassembled WGS sequence"/>
</dbReference>
<feature type="compositionally biased region" description="Basic residues" evidence="1">
    <location>
        <begin position="17"/>
        <end position="28"/>
    </location>
</feature>
<reference evidence="2 3" key="1">
    <citation type="journal article" date="2015" name="Proc. Natl. Acad. Sci. U.S.A.">
        <title>The resurrection genome of Boea hygrometrica: A blueprint for survival of dehydration.</title>
        <authorList>
            <person name="Xiao L."/>
            <person name="Yang G."/>
            <person name="Zhang L."/>
            <person name="Yang X."/>
            <person name="Zhao S."/>
            <person name="Ji Z."/>
            <person name="Zhou Q."/>
            <person name="Hu M."/>
            <person name="Wang Y."/>
            <person name="Chen M."/>
            <person name="Xu Y."/>
            <person name="Jin H."/>
            <person name="Xiao X."/>
            <person name="Hu G."/>
            <person name="Bao F."/>
            <person name="Hu Y."/>
            <person name="Wan P."/>
            <person name="Li L."/>
            <person name="Deng X."/>
            <person name="Kuang T."/>
            <person name="Xiang C."/>
            <person name="Zhu J.K."/>
            <person name="Oliver M.J."/>
            <person name="He Y."/>
        </authorList>
    </citation>
    <scope>NUCLEOTIDE SEQUENCE [LARGE SCALE GENOMIC DNA]</scope>
    <source>
        <strain evidence="3">cv. XS01</strain>
    </source>
</reference>
<protein>
    <submittedName>
        <fullName evidence="2">Uncharacterized protein</fullName>
    </submittedName>
</protein>
<evidence type="ECO:0000313" key="2">
    <source>
        <dbReference type="EMBL" id="KZV35669.1"/>
    </source>
</evidence>
<dbReference type="AlphaFoldDB" id="A0A2Z7BMH0"/>
<feature type="region of interest" description="Disordered" evidence="1">
    <location>
        <begin position="60"/>
        <end position="102"/>
    </location>
</feature>
<keyword evidence="3" id="KW-1185">Reference proteome</keyword>
<sequence>MSQQSTAETSKMLKSVPKPRKSAYMKHNSKSEHSNTYGQNKSQVLNIYASINYKNRAQINEKFSPTAHASRRFADLTARRHSTSRSSSNANSGSLLGIKRKS</sequence>
<accession>A0A2Z7BMH0</accession>